<evidence type="ECO:0000256" key="1">
    <source>
        <dbReference type="SAM" id="Phobius"/>
    </source>
</evidence>
<evidence type="ECO:0000313" key="3">
    <source>
        <dbReference type="EMBL" id="KAB7892726.1"/>
    </source>
</evidence>
<keyword evidence="4" id="KW-1185">Reference proteome</keyword>
<feature type="transmembrane region" description="Helical" evidence="1">
    <location>
        <begin position="130"/>
        <end position="153"/>
    </location>
</feature>
<dbReference type="RefSeq" id="WP_152187505.1">
    <property type="nucleotide sequence ID" value="NZ_WFKI01000019.1"/>
</dbReference>
<dbReference type="Proteomes" id="UP000472839">
    <property type="component" value="Unassembled WGS sequence"/>
</dbReference>
<protein>
    <submittedName>
        <fullName evidence="2">Uncharacterized protein</fullName>
    </submittedName>
</protein>
<feature type="transmembrane region" description="Helical" evidence="1">
    <location>
        <begin position="95"/>
        <end position="118"/>
    </location>
</feature>
<organism evidence="2 5">
    <name type="scientific">Poseidonibacter ostreae</name>
    <dbReference type="NCBI Taxonomy" id="2654171"/>
    <lineage>
        <taxon>Bacteria</taxon>
        <taxon>Pseudomonadati</taxon>
        <taxon>Campylobacterota</taxon>
        <taxon>Epsilonproteobacteria</taxon>
        <taxon>Campylobacterales</taxon>
        <taxon>Arcobacteraceae</taxon>
        <taxon>Poseidonibacter</taxon>
    </lineage>
</organism>
<accession>A0A6L4WW76</accession>
<keyword evidence="1" id="KW-0812">Transmembrane</keyword>
<comment type="caution">
    <text evidence="2">The sequence shown here is derived from an EMBL/GenBank/DDBJ whole genome shotgun (WGS) entry which is preliminary data.</text>
</comment>
<feature type="transmembrane region" description="Helical" evidence="1">
    <location>
        <begin position="67"/>
        <end position="88"/>
    </location>
</feature>
<keyword evidence="1" id="KW-0472">Membrane</keyword>
<name>A0A6L4WW76_9BACT</name>
<gene>
    <name evidence="3" type="ORF">GBG18_00865</name>
    <name evidence="2" type="ORF">GBG19_01155</name>
</gene>
<evidence type="ECO:0000313" key="2">
    <source>
        <dbReference type="EMBL" id="KAB7891002.1"/>
    </source>
</evidence>
<proteinExistence type="predicted"/>
<sequence length="162" mass="19230">MKTDILTKSKNVLYKFDKITSNNGKDRILALIWIFILEFTSTVLEYEYLDTSEQYIFHMEDGLTKEIFIASLFVLFIWYSVYSIVFMYRKQFITLALYGSVCIYLLITHDITFNLLIHNLNPGNLFENGFGFYLLIQLFLKLIITYLVIKMLISIKKQKQKE</sequence>
<keyword evidence="1" id="KW-1133">Transmembrane helix</keyword>
<evidence type="ECO:0000313" key="5">
    <source>
        <dbReference type="Proteomes" id="UP000472839"/>
    </source>
</evidence>
<reference evidence="4 5" key="1">
    <citation type="submission" date="2019-10" db="EMBL/GenBank/DDBJ databases">
        <title>Poseidonibacter ostreae sp. nov., isolated from the gut of the Ostrea denselamellosa.</title>
        <authorList>
            <person name="Choi A."/>
        </authorList>
    </citation>
    <scope>NUCLEOTIDE SEQUENCE [LARGE SCALE GENOMIC DNA]</scope>
    <source>
        <strain evidence="2 5">SJOD-M-33</strain>
        <strain evidence="3 4">SJOD-M-5</strain>
    </source>
</reference>
<dbReference type="Proteomes" id="UP000461010">
    <property type="component" value="Unassembled WGS sequence"/>
</dbReference>
<feature type="transmembrane region" description="Helical" evidence="1">
    <location>
        <begin position="28"/>
        <end position="47"/>
    </location>
</feature>
<dbReference type="AlphaFoldDB" id="A0A6L4WW76"/>
<dbReference type="EMBL" id="WFKK01000002">
    <property type="protein sequence ID" value="KAB7891002.1"/>
    <property type="molecule type" value="Genomic_DNA"/>
</dbReference>
<evidence type="ECO:0000313" key="4">
    <source>
        <dbReference type="Proteomes" id="UP000461010"/>
    </source>
</evidence>
<dbReference type="EMBL" id="WFKJ01000002">
    <property type="protein sequence ID" value="KAB7892726.1"/>
    <property type="molecule type" value="Genomic_DNA"/>
</dbReference>